<name>A0A4Q0MCP6_9SPHI</name>
<evidence type="ECO:0000259" key="1">
    <source>
        <dbReference type="PROSITE" id="PS50042"/>
    </source>
</evidence>
<dbReference type="Gene3D" id="2.60.120.10">
    <property type="entry name" value="Jelly Rolls"/>
    <property type="match status" value="1"/>
</dbReference>
<dbReference type="InterPro" id="IPR000595">
    <property type="entry name" value="cNMP-bd_dom"/>
</dbReference>
<dbReference type="EMBL" id="RXOC01000003">
    <property type="protein sequence ID" value="RXF71120.1"/>
    <property type="molecule type" value="Genomic_DNA"/>
</dbReference>
<sequence>MQKELREHIEKIVTLTDEEYGFIMSNFIVKHYKKREFLFREGEDVPYIYFVISGLLMLVYTDDTAKQHIVSFAMEDWWESDNLAYFTQTKATMSLQCLEDTSVLCLPLESYRLLCAELRKMEYFFLQKANAGHIAAQRRILSFLTSNAGERYEQLLKRYPSLYQRVPKALLASWLGVSRETLSRLWRTS</sequence>
<proteinExistence type="predicted"/>
<comment type="caution">
    <text evidence="2">The sequence shown here is derived from an EMBL/GenBank/DDBJ whole genome shotgun (WGS) entry which is preliminary data.</text>
</comment>
<dbReference type="CDD" id="cd00038">
    <property type="entry name" value="CAP_ED"/>
    <property type="match status" value="1"/>
</dbReference>
<dbReference type="InterPro" id="IPR014710">
    <property type="entry name" value="RmlC-like_jellyroll"/>
</dbReference>
<organism evidence="2 3">
    <name type="scientific">Arcticibacter tournemirensis</name>
    <dbReference type="NCBI Taxonomy" id="699437"/>
    <lineage>
        <taxon>Bacteria</taxon>
        <taxon>Pseudomonadati</taxon>
        <taxon>Bacteroidota</taxon>
        <taxon>Sphingobacteriia</taxon>
        <taxon>Sphingobacteriales</taxon>
        <taxon>Sphingobacteriaceae</taxon>
        <taxon>Arcticibacter</taxon>
    </lineage>
</organism>
<dbReference type="AlphaFoldDB" id="A0A4Q0MCP6"/>
<dbReference type="InterPro" id="IPR018490">
    <property type="entry name" value="cNMP-bd_dom_sf"/>
</dbReference>
<dbReference type="Proteomes" id="UP000290848">
    <property type="component" value="Unassembled WGS sequence"/>
</dbReference>
<accession>A0A4Q0MCP6</accession>
<dbReference type="RefSeq" id="WP_128768364.1">
    <property type="nucleotide sequence ID" value="NZ_RXOC01000003.1"/>
</dbReference>
<feature type="domain" description="Cyclic nucleotide-binding" evidence="1">
    <location>
        <begin position="11"/>
        <end position="114"/>
    </location>
</feature>
<reference evidence="2 3" key="1">
    <citation type="submission" date="2018-12" db="EMBL/GenBank/DDBJ databases">
        <title>The Draft Genome Sequence of the Soil Bacterium Pedobacter tournemirensis R1.</title>
        <authorList>
            <person name="He J."/>
        </authorList>
    </citation>
    <scope>NUCLEOTIDE SEQUENCE [LARGE SCALE GENOMIC DNA]</scope>
    <source>
        <strain evidence="2 3">R1</strain>
    </source>
</reference>
<evidence type="ECO:0000313" key="3">
    <source>
        <dbReference type="Proteomes" id="UP000290848"/>
    </source>
</evidence>
<gene>
    <name evidence="2" type="ORF">EKH83_05330</name>
</gene>
<dbReference type="Pfam" id="PF00027">
    <property type="entry name" value="cNMP_binding"/>
    <property type="match status" value="1"/>
</dbReference>
<dbReference type="SUPFAM" id="SSF51206">
    <property type="entry name" value="cAMP-binding domain-like"/>
    <property type="match status" value="1"/>
</dbReference>
<evidence type="ECO:0000313" key="2">
    <source>
        <dbReference type="EMBL" id="RXF71120.1"/>
    </source>
</evidence>
<dbReference type="PROSITE" id="PS50042">
    <property type="entry name" value="CNMP_BINDING_3"/>
    <property type="match status" value="1"/>
</dbReference>
<protein>
    <submittedName>
        <fullName evidence="2">Crp/Fnr family transcriptional regulator</fullName>
    </submittedName>
</protein>